<dbReference type="EMBL" id="JARBDR010000246">
    <property type="protein sequence ID" value="KAJ8317259.1"/>
    <property type="molecule type" value="Genomic_DNA"/>
</dbReference>
<name>A0ABQ9FIZ6_TEGGR</name>
<protein>
    <submittedName>
        <fullName evidence="1">Uncharacterized protein</fullName>
    </submittedName>
</protein>
<evidence type="ECO:0000313" key="1">
    <source>
        <dbReference type="EMBL" id="KAJ8317259.1"/>
    </source>
</evidence>
<reference evidence="1 2" key="1">
    <citation type="submission" date="2022-12" db="EMBL/GenBank/DDBJ databases">
        <title>Chromosome-level genome of Tegillarca granosa.</title>
        <authorList>
            <person name="Kim J."/>
        </authorList>
    </citation>
    <scope>NUCLEOTIDE SEQUENCE [LARGE SCALE GENOMIC DNA]</scope>
    <source>
        <strain evidence="1">Teg-2019</strain>
        <tissue evidence="1">Adductor muscle</tissue>
    </source>
</reference>
<dbReference type="PANTHER" id="PTHR13154">
    <property type="entry name" value="POLYADENYLATE-BINDING PROTEIN-INTERACTING PROTEIN 2"/>
    <property type="match status" value="1"/>
</dbReference>
<dbReference type="PANTHER" id="PTHR13154:SF6">
    <property type="entry name" value="GEO05078P1"/>
    <property type="match status" value="1"/>
</dbReference>
<gene>
    <name evidence="1" type="ORF">KUTeg_005163</name>
</gene>
<sequence>MARQIYDFSEALYEQSKMNMKTPKSLLPDDGEEEGIIMNAQNVDFSEYEWMGEEEIEEFDRKVEEEFWEEAFMEACFTEMLEEEESQWRYFISNTDLQGDDKFLAQGAQGVMVYRVKTNLMYKVKKIPDQETSCIVI</sequence>
<organism evidence="1 2">
    <name type="scientific">Tegillarca granosa</name>
    <name type="common">Malaysian cockle</name>
    <name type="synonym">Anadara granosa</name>
    <dbReference type="NCBI Taxonomy" id="220873"/>
    <lineage>
        <taxon>Eukaryota</taxon>
        <taxon>Metazoa</taxon>
        <taxon>Spiralia</taxon>
        <taxon>Lophotrochozoa</taxon>
        <taxon>Mollusca</taxon>
        <taxon>Bivalvia</taxon>
        <taxon>Autobranchia</taxon>
        <taxon>Pteriomorphia</taxon>
        <taxon>Arcoida</taxon>
        <taxon>Arcoidea</taxon>
        <taxon>Arcidae</taxon>
        <taxon>Tegillarca</taxon>
    </lineage>
</organism>
<dbReference type="InterPro" id="IPR040396">
    <property type="entry name" value="PAIP2-like"/>
</dbReference>
<proteinExistence type="predicted"/>
<comment type="caution">
    <text evidence="1">The sequence shown here is derived from an EMBL/GenBank/DDBJ whole genome shotgun (WGS) entry which is preliminary data.</text>
</comment>
<keyword evidence="2" id="KW-1185">Reference proteome</keyword>
<dbReference type="Proteomes" id="UP001217089">
    <property type="component" value="Unassembled WGS sequence"/>
</dbReference>
<accession>A0ABQ9FIZ6</accession>
<evidence type="ECO:0000313" key="2">
    <source>
        <dbReference type="Proteomes" id="UP001217089"/>
    </source>
</evidence>